<proteinExistence type="predicted"/>
<dbReference type="AlphaFoldDB" id="A0A431TP98"/>
<dbReference type="Proteomes" id="UP000267418">
    <property type="component" value="Unassembled WGS sequence"/>
</dbReference>
<dbReference type="RefSeq" id="WP_126470820.1">
    <property type="nucleotide sequence ID" value="NZ_RXOE01000002.1"/>
</dbReference>
<accession>A0A431TP98</accession>
<keyword evidence="2" id="KW-1185">Reference proteome</keyword>
<protein>
    <submittedName>
        <fullName evidence="1">Uncharacterized protein</fullName>
    </submittedName>
</protein>
<reference evidence="1 2" key="1">
    <citation type="submission" date="2018-12" db="EMBL/GenBank/DDBJ databases">
        <title>The genome of Variovorax gossypii DSM 100435.</title>
        <authorList>
            <person name="Gao J."/>
            <person name="Sun J."/>
        </authorList>
    </citation>
    <scope>NUCLEOTIDE SEQUENCE [LARGE SCALE GENOMIC DNA]</scope>
    <source>
        <strain evidence="1 2">DSM 100435</strain>
    </source>
</reference>
<evidence type="ECO:0000313" key="2">
    <source>
        <dbReference type="Proteomes" id="UP000267418"/>
    </source>
</evidence>
<dbReference type="EMBL" id="RXOE01000002">
    <property type="protein sequence ID" value="RTQ35546.1"/>
    <property type="molecule type" value="Genomic_DNA"/>
</dbReference>
<organism evidence="1 2">
    <name type="scientific">Variovorax gossypii</name>
    <dbReference type="NCBI Taxonomy" id="1679495"/>
    <lineage>
        <taxon>Bacteria</taxon>
        <taxon>Pseudomonadati</taxon>
        <taxon>Pseudomonadota</taxon>
        <taxon>Betaproteobacteria</taxon>
        <taxon>Burkholderiales</taxon>
        <taxon>Comamonadaceae</taxon>
        <taxon>Variovorax</taxon>
    </lineage>
</organism>
<comment type="caution">
    <text evidence="1">The sequence shown here is derived from an EMBL/GenBank/DDBJ whole genome shotgun (WGS) entry which is preliminary data.</text>
</comment>
<name>A0A431TP98_9BURK</name>
<evidence type="ECO:0000313" key="1">
    <source>
        <dbReference type="EMBL" id="RTQ35546.1"/>
    </source>
</evidence>
<sequence length="105" mass="11698">MRVLTALVLRFQLLSDPAFINCTLPCSPEHGSERVKNCQEEEEEEEEGKISCGPLQARRQASDICANSFALLEALGHQMPLEASMKIHLRRTSRTQESGNTTAIQ</sequence>
<gene>
    <name evidence="1" type="ORF">EJP69_14410</name>
</gene>